<proteinExistence type="predicted"/>
<protein>
    <submittedName>
        <fullName evidence="2">Uncharacterized protein</fullName>
    </submittedName>
</protein>
<organism evidence="1 2">
    <name type="scientific">Panagrolaimus sp. PS1159</name>
    <dbReference type="NCBI Taxonomy" id="55785"/>
    <lineage>
        <taxon>Eukaryota</taxon>
        <taxon>Metazoa</taxon>
        <taxon>Ecdysozoa</taxon>
        <taxon>Nematoda</taxon>
        <taxon>Chromadorea</taxon>
        <taxon>Rhabditida</taxon>
        <taxon>Tylenchina</taxon>
        <taxon>Panagrolaimomorpha</taxon>
        <taxon>Panagrolaimoidea</taxon>
        <taxon>Panagrolaimidae</taxon>
        <taxon>Panagrolaimus</taxon>
    </lineage>
</organism>
<dbReference type="WBParaSite" id="PS1159_v2.g1694.t1">
    <property type="protein sequence ID" value="PS1159_v2.g1694.t1"/>
    <property type="gene ID" value="PS1159_v2.g1694"/>
</dbReference>
<reference evidence="2" key="1">
    <citation type="submission" date="2022-11" db="UniProtKB">
        <authorList>
            <consortium name="WormBaseParasite"/>
        </authorList>
    </citation>
    <scope>IDENTIFICATION</scope>
</reference>
<sequence>MEKQSIFEKEIKKEKEERTIASFEDDEDKTEAEASSCSGRKSPICKTPSFLAKVYDMNYLKNLPSYENVKDNDLTDMFASLKSLNKDTTQEQCKKDAIVLSKNVCNQFKDARIPLFEKDERLQVMEEEIRANFIGFVELCIDQVSAPTEVFENDKNISTEYGEKLALYNRPVPKFWR</sequence>
<evidence type="ECO:0000313" key="1">
    <source>
        <dbReference type="Proteomes" id="UP000887580"/>
    </source>
</evidence>
<evidence type="ECO:0000313" key="2">
    <source>
        <dbReference type="WBParaSite" id="PS1159_v2.g1694.t1"/>
    </source>
</evidence>
<name>A0AC35FFI4_9BILA</name>
<accession>A0AC35FFI4</accession>
<dbReference type="Proteomes" id="UP000887580">
    <property type="component" value="Unplaced"/>
</dbReference>